<dbReference type="HOGENOM" id="CLU_051530_2_0_1"/>
<proteinExistence type="predicted"/>
<reference evidence="3" key="1">
    <citation type="journal article" date="2014" name="Proc. Natl. Acad. Sci. U.S.A.">
        <title>Extensive sampling of basidiomycete genomes demonstrates inadequacy of the white-rot/brown-rot paradigm for wood decay fungi.</title>
        <authorList>
            <person name="Riley R."/>
            <person name="Salamov A.A."/>
            <person name="Brown D.W."/>
            <person name="Nagy L.G."/>
            <person name="Floudas D."/>
            <person name="Held B.W."/>
            <person name="Levasseur A."/>
            <person name="Lombard V."/>
            <person name="Morin E."/>
            <person name="Otillar R."/>
            <person name="Lindquist E.A."/>
            <person name="Sun H."/>
            <person name="LaButti K.M."/>
            <person name="Schmutz J."/>
            <person name="Jabbour D."/>
            <person name="Luo H."/>
            <person name="Baker S.E."/>
            <person name="Pisabarro A.G."/>
            <person name="Walton J.D."/>
            <person name="Blanchette R.A."/>
            <person name="Henrissat B."/>
            <person name="Martin F."/>
            <person name="Cullen D."/>
            <person name="Hibbett D.S."/>
            <person name="Grigoriev I.V."/>
        </authorList>
    </citation>
    <scope>NUCLEOTIDE SEQUENCE [LARGE SCALE GENOMIC DNA]</scope>
    <source>
        <strain evidence="3">CBS 339.88</strain>
    </source>
</reference>
<evidence type="ECO:0000313" key="3">
    <source>
        <dbReference type="Proteomes" id="UP000027222"/>
    </source>
</evidence>
<evidence type="ECO:0000256" key="1">
    <source>
        <dbReference type="SAM" id="MobiDB-lite"/>
    </source>
</evidence>
<dbReference type="EMBL" id="KL142391">
    <property type="protein sequence ID" value="KDR71840.1"/>
    <property type="molecule type" value="Genomic_DNA"/>
</dbReference>
<keyword evidence="3" id="KW-1185">Reference proteome</keyword>
<gene>
    <name evidence="2" type="ORF">GALMADRAFT_253611</name>
</gene>
<evidence type="ECO:0000313" key="2">
    <source>
        <dbReference type="EMBL" id="KDR71840.1"/>
    </source>
</evidence>
<sequence length="358" mass="39912">MDTTQGRSEVSYEENPARPWYPTPPPSFSYDQLHADEYSEYTNSYSDSPLSPSPFSTDSYLQDSYPFDFPTSPPRTSELPINDDDMLAISTVFHPGAVPAPNTMVSSRDGVIFYVDFQTILKSCPTSFKAYLNGSLSDPQYRTTLIPLDAPSTELNIILHTLYGSSPAAHSPDIETLVCAVDRMTSYSISPLSLIRPSTPLHDLLLAYAPRHPLEVYALSAHHGLSSLAVTVSSYLLSYDLATITDEMAERIGAVSMHKLLRLHAGRFASLKEILIQPPNPHPPTEECNFEDKRKLTRAWALVTAYLAWDPRPDPSSHSMQSAFNPLLGHLTCELCHQALKDRIKDVVIRWVSVKRTI</sequence>
<dbReference type="AlphaFoldDB" id="A0A067SLM2"/>
<protein>
    <submittedName>
        <fullName evidence="2">Uncharacterized protein</fullName>
    </submittedName>
</protein>
<accession>A0A067SLM2</accession>
<dbReference type="OrthoDB" id="3265815at2759"/>
<name>A0A067SLM2_GALM3</name>
<dbReference type="Proteomes" id="UP000027222">
    <property type="component" value="Unassembled WGS sequence"/>
</dbReference>
<dbReference type="STRING" id="685588.A0A067SLM2"/>
<organism evidence="2 3">
    <name type="scientific">Galerina marginata (strain CBS 339.88)</name>
    <dbReference type="NCBI Taxonomy" id="685588"/>
    <lineage>
        <taxon>Eukaryota</taxon>
        <taxon>Fungi</taxon>
        <taxon>Dikarya</taxon>
        <taxon>Basidiomycota</taxon>
        <taxon>Agaricomycotina</taxon>
        <taxon>Agaricomycetes</taxon>
        <taxon>Agaricomycetidae</taxon>
        <taxon>Agaricales</taxon>
        <taxon>Agaricineae</taxon>
        <taxon>Strophariaceae</taxon>
        <taxon>Galerina</taxon>
    </lineage>
</organism>
<feature type="region of interest" description="Disordered" evidence="1">
    <location>
        <begin position="1"/>
        <end position="33"/>
    </location>
</feature>